<dbReference type="AlphaFoldDB" id="A0A9W9YJX5"/>
<evidence type="ECO:0000313" key="2">
    <source>
        <dbReference type="Proteomes" id="UP001163046"/>
    </source>
</evidence>
<organism evidence="1 2">
    <name type="scientific">Desmophyllum pertusum</name>
    <dbReference type="NCBI Taxonomy" id="174260"/>
    <lineage>
        <taxon>Eukaryota</taxon>
        <taxon>Metazoa</taxon>
        <taxon>Cnidaria</taxon>
        <taxon>Anthozoa</taxon>
        <taxon>Hexacorallia</taxon>
        <taxon>Scleractinia</taxon>
        <taxon>Caryophylliina</taxon>
        <taxon>Caryophylliidae</taxon>
        <taxon>Desmophyllum</taxon>
    </lineage>
</organism>
<comment type="caution">
    <text evidence="1">The sequence shown here is derived from an EMBL/GenBank/DDBJ whole genome shotgun (WGS) entry which is preliminary data.</text>
</comment>
<sequence length="66" mass="7928">MVKFERIRNIRQRKQKLKSEYGLAECREFFTAALSVITVGCIPKQRRFDVSFNFEDRGKEFFSLDF</sequence>
<proteinExistence type="predicted"/>
<accession>A0A9W9YJX5</accession>
<gene>
    <name evidence="1" type="ORF">OS493_003096</name>
</gene>
<protein>
    <submittedName>
        <fullName evidence="1">Uncharacterized protein</fullName>
    </submittedName>
</protein>
<dbReference type="EMBL" id="MU827778">
    <property type="protein sequence ID" value="KAJ7340353.1"/>
    <property type="molecule type" value="Genomic_DNA"/>
</dbReference>
<evidence type="ECO:0000313" key="1">
    <source>
        <dbReference type="EMBL" id="KAJ7340353.1"/>
    </source>
</evidence>
<name>A0A9W9YJX5_9CNID</name>
<keyword evidence="2" id="KW-1185">Reference proteome</keyword>
<dbReference type="Proteomes" id="UP001163046">
    <property type="component" value="Unassembled WGS sequence"/>
</dbReference>
<reference evidence="1" key="1">
    <citation type="submission" date="2023-01" db="EMBL/GenBank/DDBJ databases">
        <title>Genome assembly of the deep-sea coral Lophelia pertusa.</title>
        <authorList>
            <person name="Herrera S."/>
            <person name="Cordes E."/>
        </authorList>
    </citation>
    <scope>NUCLEOTIDE SEQUENCE</scope>
    <source>
        <strain evidence="1">USNM1676648</strain>
        <tissue evidence="1">Polyp</tissue>
    </source>
</reference>